<reference evidence="4" key="2">
    <citation type="submission" date="2025-08" db="UniProtKB">
        <authorList>
            <consortium name="RefSeq"/>
        </authorList>
    </citation>
    <scope>IDENTIFICATION</scope>
</reference>
<organism evidence="3 4">
    <name type="scientific">Gossypium hirsutum</name>
    <name type="common">Upland cotton</name>
    <name type="synonym">Gossypium mexicanum</name>
    <dbReference type="NCBI Taxonomy" id="3635"/>
    <lineage>
        <taxon>Eukaryota</taxon>
        <taxon>Viridiplantae</taxon>
        <taxon>Streptophyta</taxon>
        <taxon>Embryophyta</taxon>
        <taxon>Tracheophyta</taxon>
        <taxon>Spermatophyta</taxon>
        <taxon>Magnoliopsida</taxon>
        <taxon>eudicotyledons</taxon>
        <taxon>Gunneridae</taxon>
        <taxon>Pentapetalae</taxon>
        <taxon>rosids</taxon>
        <taxon>malvids</taxon>
        <taxon>Malvales</taxon>
        <taxon>Malvaceae</taxon>
        <taxon>Malvoideae</taxon>
        <taxon>Gossypium</taxon>
    </lineage>
</organism>
<dbReference type="Pfam" id="PF03171">
    <property type="entry name" value="2OG-FeII_Oxy"/>
    <property type="match status" value="1"/>
</dbReference>
<accession>A0A1U8LTJ4</accession>
<dbReference type="InterPro" id="IPR044861">
    <property type="entry name" value="IPNS-like_FE2OG_OXY"/>
</dbReference>
<evidence type="ECO:0000256" key="1">
    <source>
        <dbReference type="SAM" id="MobiDB-lite"/>
    </source>
</evidence>
<evidence type="ECO:0000313" key="4">
    <source>
        <dbReference type="RefSeq" id="XP_016717870.1"/>
    </source>
</evidence>
<dbReference type="InterPro" id="IPR027443">
    <property type="entry name" value="IPNS-like_sf"/>
</dbReference>
<reference evidence="3" key="1">
    <citation type="journal article" date="2020" name="Nat. Genet.">
        <title>Genomic diversifications of five Gossypium allopolyploid species and their impact on cotton improvement.</title>
        <authorList>
            <person name="Chen Z.J."/>
            <person name="Sreedasyam A."/>
            <person name="Ando A."/>
            <person name="Song Q."/>
            <person name="De Santiago L.M."/>
            <person name="Hulse-Kemp A.M."/>
            <person name="Ding M."/>
            <person name="Ye W."/>
            <person name="Kirkbride R.C."/>
            <person name="Jenkins J."/>
            <person name="Plott C."/>
            <person name="Lovell J."/>
            <person name="Lin Y.M."/>
            <person name="Vaughn R."/>
            <person name="Liu B."/>
            <person name="Simpson S."/>
            <person name="Scheffler B.E."/>
            <person name="Wen L."/>
            <person name="Saski C.A."/>
            <person name="Grover C.E."/>
            <person name="Hu G."/>
            <person name="Conover J.L."/>
            <person name="Carlson J.W."/>
            <person name="Shu S."/>
            <person name="Boston L.B."/>
            <person name="Williams M."/>
            <person name="Peterson D.G."/>
            <person name="McGee K."/>
            <person name="Jones D.C."/>
            <person name="Wendel J.F."/>
            <person name="Stelly D.M."/>
            <person name="Grimwood J."/>
            <person name="Schmutz J."/>
        </authorList>
    </citation>
    <scope>NUCLEOTIDE SEQUENCE [LARGE SCALE GENOMIC DNA]</scope>
    <source>
        <strain evidence="3">cv. TM-1</strain>
    </source>
</reference>
<gene>
    <name evidence="4" type="primary">LOC107930660</name>
</gene>
<dbReference type="AlphaFoldDB" id="A0A1U8LTJ4"/>
<dbReference type="Proteomes" id="UP000818029">
    <property type="component" value="Chromosome D12"/>
</dbReference>
<name>A0A1U8LTJ4_GOSHI</name>
<dbReference type="PANTHER" id="PTHR48253:SF2">
    <property type="entry name" value="ISOPENICILLIN N SYNTHASE-LIKE FE(2+) 2OG DIOXYGENASE DOMAIN-CONTAINING PROTEIN"/>
    <property type="match status" value="1"/>
</dbReference>
<sequence>MIANDHNLGSDVPLKNPDRNVSSFAMQLKYAQGTEAIESKPSDGVGSHLNLENETMGRISDIKDDVFDNLENMFKALGLCMMEIGLCLARICDMAIGGNELEQSLLESCAAKGRLIHYHSMVDSLVLREAGPKKGSSKRNANNHARSKENLLKGANLDTNGNEVRLCEIHPNLWQQWHYDYGIFTLLTDPMFLLSSHRTTVKSEFSNSSGQECASPSGHSYLQVFHPNKNKVLMVKASPESFIVQVGESADILSKGKLRSTLHCVRRPARFENLSRETFVVFLQPAWSKTFSISDYPMEHYNPSVHHLEQAEEHYFADQDQNALTQEIQKIVPPLSARLKDGMTFAEFSRETTKQYYGGSGLQSNK</sequence>
<dbReference type="GeneID" id="107930660"/>
<feature type="domain" description="Isopenicillin N synthase-like Fe(2+) 2OG dioxygenase" evidence="2">
    <location>
        <begin position="222"/>
        <end position="270"/>
    </location>
</feature>
<evidence type="ECO:0000259" key="2">
    <source>
        <dbReference type="Pfam" id="PF03171"/>
    </source>
</evidence>
<evidence type="ECO:0000313" key="3">
    <source>
        <dbReference type="Proteomes" id="UP000818029"/>
    </source>
</evidence>
<dbReference type="Gene3D" id="2.60.120.330">
    <property type="entry name" value="B-lactam Antibiotic, Isopenicillin N Synthase, Chain"/>
    <property type="match status" value="1"/>
</dbReference>
<keyword evidence="3" id="KW-1185">Reference proteome</keyword>
<dbReference type="RefSeq" id="XP_016717870.1">
    <property type="nucleotide sequence ID" value="XM_016862381.2"/>
</dbReference>
<proteinExistence type="predicted"/>
<dbReference type="SUPFAM" id="SSF51197">
    <property type="entry name" value="Clavaminate synthase-like"/>
    <property type="match status" value="1"/>
</dbReference>
<feature type="region of interest" description="Disordered" evidence="1">
    <location>
        <begin position="131"/>
        <end position="150"/>
    </location>
</feature>
<dbReference type="PANTHER" id="PTHR48253">
    <property type="match status" value="1"/>
</dbReference>
<protein>
    <submittedName>
        <fullName evidence="4">Uncharacterized protein isoform X3</fullName>
    </submittedName>
</protein>